<dbReference type="EMBL" id="DRBW01000074">
    <property type="protein sequence ID" value="HDM89963.1"/>
    <property type="molecule type" value="Genomic_DNA"/>
</dbReference>
<accession>A0A7C1BDM1</accession>
<feature type="domain" description="M23ase beta-sheet core" evidence="3">
    <location>
        <begin position="195"/>
        <end position="290"/>
    </location>
</feature>
<dbReference type="Pfam" id="PF01551">
    <property type="entry name" value="Peptidase_M23"/>
    <property type="match status" value="1"/>
</dbReference>
<evidence type="ECO:0000313" key="4">
    <source>
        <dbReference type="EMBL" id="HDM89963.1"/>
    </source>
</evidence>
<dbReference type="FunFam" id="2.70.70.10:FF:000006">
    <property type="entry name" value="M23 family peptidase"/>
    <property type="match status" value="1"/>
</dbReference>
<feature type="coiled-coil region" evidence="1">
    <location>
        <begin position="60"/>
        <end position="94"/>
    </location>
</feature>
<keyword evidence="2" id="KW-1133">Transmembrane helix</keyword>
<proteinExistence type="predicted"/>
<dbReference type="PANTHER" id="PTHR21666">
    <property type="entry name" value="PEPTIDASE-RELATED"/>
    <property type="match status" value="1"/>
</dbReference>
<organism evidence="4">
    <name type="scientific">candidate division WOR-3 bacterium</name>
    <dbReference type="NCBI Taxonomy" id="2052148"/>
    <lineage>
        <taxon>Bacteria</taxon>
        <taxon>Bacteria division WOR-3</taxon>
    </lineage>
</organism>
<reference evidence="4" key="1">
    <citation type="journal article" date="2020" name="mSystems">
        <title>Genome- and Community-Level Interaction Insights into Carbon Utilization and Element Cycling Functions of Hydrothermarchaeota in Hydrothermal Sediment.</title>
        <authorList>
            <person name="Zhou Z."/>
            <person name="Liu Y."/>
            <person name="Xu W."/>
            <person name="Pan J."/>
            <person name="Luo Z.H."/>
            <person name="Li M."/>
        </authorList>
    </citation>
    <scope>NUCLEOTIDE SEQUENCE [LARGE SCALE GENOMIC DNA]</scope>
    <source>
        <strain evidence="4">HyVt-237</strain>
    </source>
</reference>
<comment type="caution">
    <text evidence="4">The sequence shown here is derived from an EMBL/GenBank/DDBJ whole genome shotgun (WGS) entry which is preliminary data.</text>
</comment>
<name>A0A7C1BDM1_UNCW3</name>
<dbReference type="AlphaFoldDB" id="A0A7C1BDM1"/>
<keyword evidence="1" id="KW-0175">Coiled coil</keyword>
<feature type="transmembrane region" description="Helical" evidence="2">
    <location>
        <begin position="28"/>
        <end position="51"/>
    </location>
</feature>
<gene>
    <name evidence="4" type="ORF">ENG67_02005</name>
</gene>
<dbReference type="GO" id="GO:0004222">
    <property type="term" value="F:metalloendopeptidase activity"/>
    <property type="evidence" value="ECO:0007669"/>
    <property type="project" value="TreeGrafter"/>
</dbReference>
<dbReference type="SUPFAM" id="SSF51261">
    <property type="entry name" value="Duplicated hybrid motif"/>
    <property type="match status" value="1"/>
</dbReference>
<dbReference type="CDD" id="cd12797">
    <property type="entry name" value="M23_peptidase"/>
    <property type="match status" value="1"/>
</dbReference>
<dbReference type="Gene3D" id="2.70.70.10">
    <property type="entry name" value="Glucose Permease (Domain IIA)"/>
    <property type="match status" value="1"/>
</dbReference>
<dbReference type="PANTHER" id="PTHR21666:SF270">
    <property type="entry name" value="MUREIN HYDROLASE ACTIVATOR ENVC"/>
    <property type="match status" value="1"/>
</dbReference>
<evidence type="ECO:0000256" key="1">
    <source>
        <dbReference type="SAM" id="Coils"/>
    </source>
</evidence>
<dbReference type="InterPro" id="IPR016047">
    <property type="entry name" value="M23ase_b-sheet_dom"/>
</dbReference>
<keyword evidence="2" id="KW-0812">Transmembrane</keyword>
<evidence type="ECO:0000259" key="3">
    <source>
        <dbReference type="Pfam" id="PF01551"/>
    </source>
</evidence>
<protein>
    <submittedName>
        <fullName evidence="4">Peptidase M24</fullName>
    </submittedName>
</protein>
<sequence length="302" mass="33982">MGSERYIIFKIFPGAGGKVREFRVSKTALKLGGLFLLLAVFLGTYLGIALYRAGSERIKFVELQKENYRLKNELELIEAELAALKDTLENLGQLSAALNTMVGLEAPPPEFKTMGVGGYLEKRDGSLEAKLDYVHLEIDRLLGLSRFERENFDQLQKKLLSSRKRLQHTPSIMPTTGYFTSGFGYRRDPFTGRIKFHRGIDLSAPVGTPVIAPADGVVRKVGRDRGFGLYMVIDHGYGIQTYYAHLHKVAVRPGRRVKRGQIIAYVGNTGRSTGPHLHYEVRVNGRAVNPFKYIIPREAYYD</sequence>
<evidence type="ECO:0000256" key="2">
    <source>
        <dbReference type="SAM" id="Phobius"/>
    </source>
</evidence>
<dbReference type="InterPro" id="IPR011055">
    <property type="entry name" value="Dup_hybrid_motif"/>
</dbReference>
<dbReference type="Proteomes" id="UP000885931">
    <property type="component" value="Unassembled WGS sequence"/>
</dbReference>
<keyword evidence="2" id="KW-0472">Membrane</keyword>
<dbReference type="InterPro" id="IPR050570">
    <property type="entry name" value="Cell_wall_metabolism_enzyme"/>
</dbReference>